<accession>A0A6M3IJE9</accession>
<sequence>MSRKLLFLILAILLLVSFNAYADFNDEATLGGQDSSGQYRWRVNSTAMLPGANVTYTIGNPTHRPSTVYANDVTTDTITSTGNLTFKSTLQATGIGTSGVTTLPTTSASTIDPKTFSLMYVTVCDRTITISNGYAGQILTLVAEELSDTGTTTITATTKTSWVSAAMDSIGDTLTLLYINDTYGWIVIGANSVTVTA</sequence>
<reference evidence="1" key="1">
    <citation type="submission" date="2020-03" db="EMBL/GenBank/DDBJ databases">
        <title>The deep terrestrial virosphere.</title>
        <authorList>
            <person name="Holmfeldt K."/>
            <person name="Nilsson E."/>
            <person name="Simone D."/>
            <person name="Lopez-Fernandez M."/>
            <person name="Wu X."/>
            <person name="de Brujin I."/>
            <person name="Lundin D."/>
            <person name="Andersson A."/>
            <person name="Bertilsson S."/>
            <person name="Dopson M."/>
        </authorList>
    </citation>
    <scope>NUCLEOTIDE SEQUENCE</scope>
    <source>
        <strain evidence="1">MM415B01629</strain>
    </source>
</reference>
<organism evidence="1">
    <name type="scientific">viral metagenome</name>
    <dbReference type="NCBI Taxonomy" id="1070528"/>
    <lineage>
        <taxon>unclassified sequences</taxon>
        <taxon>metagenomes</taxon>
        <taxon>organismal metagenomes</taxon>
    </lineage>
</organism>
<proteinExistence type="predicted"/>
<name>A0A6M3IJE9_9ZZZZ</name>
<evidence type="ECO:0000313" key="1">
    <source>
        <dbReference type="EMBL" id="QJA57504.1"/>
    </source>
</evidence>
<gene>
    <name evidence="1" type="ORF">MM415B01629_0006</name>
</gene>
<protein>
    <submittedName>
        <fullName evidence="1">Uncharacterized protein</fullName>
    </submittedName>
</protein>
<dbReference type="AlphaFoldDB" id="A0A6M3IJE9"/>
<dbReference type="EMBL" id="MT141277">
    <property type="protein sequence ID" value="QJA57504.1"/>
    <property type="molecule type" value="Genomic_DNA"/>
</dbReference>